<organism evidence="1 2">
    <name type="scientific">Coemansia nantahalensis</name>
    <dbReference type="NCBI Taxonomy" id="2789366"/>
    <lineage>
        <taxon>Eukaryota</taxon>
        <taxon>Fungi</taxon>
        <taxon>Fungi incertae sedis</taxon>
        <taxon>Zoopagomycota</taxon>
        <taxon>Kickxellomycotina</taxon>
        <taxon>Kickxellomycetes</taxon>
        <taxon>Kickxellales</taxon>
        <taxon>Kickxellaceae</taxon>
        <taxon>Coemansia</taxon>
    </lineage>
</organism>
<evidence type="ECO:0000313" key="1">
    <source>
        <dbReference type="EMBL" id="KAJ2776013.1"/>
    </source>
</evidence>
<comment type="caution">
    <text evidence="1">The sequence shown here is derived from an EMBL/GenBank/DDBJ whole genome shotgun (WGS) entry which is preliminary data.</text>
</comment>
<evidence type="ECO:0000313" key="2">
    <source>
        <dbReference type="Proteomes" id="UP001140234"/>
    </source>
</evidence>
<gene>
    <name evidence="1" type="primary">SMC2</name>
    <name evidence="1" type="ORF">IWQ57_000170</name>
</gene>
<protein>
    <submittedName>
        <fullName evidence="1">Structural maintenance of chromosomes protein 2</fullName>
    </submittedName>
</protein>
<sequence>MHVEELIIDGFKSYAARTHITGWDQEFNAITGLNGSGKSNILDALCFVLGIRNYKLLRANNLQDLIYKRGQAGITKASVTVVFRNSDRKQSPLGYEEYSQISLTRQVSVIMVGGKNKYMINGHTAQEQAVANMLQSVQLSINNPHFLIMQGKITQVLNMQPPEILAMIEEAAGTRMFEERKDRALKTMAKKDKKIEEISEILAEEITPKLDKLRHEKQAYLEYQKVEIELDRLRRLVVAYDYTKCEEALNNGTSSLASGRARLEEMAAQLERIKAEIAHIAKSKAETEATRRREMSKSGEFKSLQAEIDELSKELVRIKTQSDLKQASIGEEQAARAKLQAAKDALEGELAKRAQACEEQTAAYAHEKQRYDGQAQDAAQLEELLQSLTTGVASAEGREGGFMQQLQEAKKEAAGAATSIEQAKLRIGLLTDEAKEIKAKLRTALSDNASLLAEKQALEAQVAALDARIAAHAFKPDAKRALEQRRAEMLEQLDALDERRRGLEAQMGGFDLQYQDPVRNFDRSKVKGLVAQLISIDDKNRFAAVALEITAGGKIYNVVVDSDETGALLLKNGRLKRRVTIIPLNKIAAQQLDPGIVNLAKGLAPGKVDTALSLVGYPEELATAMAYVFGSTFVCKDPQTAEQMAFHQSIRKKAVTLEGDVYDPAGTMQGGAKPSSAGVLSRLQTLKAARQQHAALRKDLAAVEAQLAAIDELKDEYAQLARERGLASHKLSLTESQLSYSSHAQMTARLDEIAGELAAQEAAIPAATARHAAALERVQTIEKEMGEFSQDKGGKIKELKKRLANLKAALPAAAERTKEFQRVAQEATLERDEAESEIGELQAQGEAAAAAIQAQEAELREYEAALARVKDELDDKQAAFSRLNKKLLVYDRELAELDQLHRSKQSDQTTVQLESEQLAHELERSESAQGKHQRTLDALVKEHPWIADQRQSFGQPGTPYDFVKNDPVQAKRHLRKVEDQFASMRKTTNTAVMTNIENVTKHEAELKLMLKTVIRDKRKIEDTIESLDKYKVETLERTWRLVDKDFGAIFADLLPGNTVRLEVLDGQPLAAGLAIKVNLGGVWKQSLTELSGGQRSLIALSLILSLLQFKPAPMYILDEIDAALDLSHTQNIGQLFRTRFKGSQFIVVSLKEGMFNNANVVFRARFRNGISMVDRVSQN</sequence>
<reference evidence="1" key="1">
    <citation type="submission" date="2022-07" db="EMBL/GenBank/DDBJ databases">
        <title>Phylogenomic reconstructions and comparative analyses of Kickxellomycotina fungi.</title>
        <authorList>
            <person name="Reynolds N.K."/>
            <person name="Stajich J.E."/>
            <person name="Barry K."/>
            <person name="Grigoriev I.V."/>
            <person name="Crous P."/>
            <person name="Smith M.E."/>
        </authorList>
    </citation>
    <scope>NUCLEOTIDE SEQUENCE</scope>
    <source>
        <strain evidence="1">CBS 109366</strain>
    </source>
</reference>
<dbReference type="Proteomes" id="UP001140234">
    <property type="component" value="Unassembled WGS sequence"/>
</dbReference>
<name>A0ACC1K8W8_9FUNG</name>
<accession>A0ACC1K8W8</accession>
<dbReference type="EMBL" id="JANBUJ010000001">
    <property type="protein sequence ID" value="KAJ2776013.1"/>
    <property type="molecule type" value="Genomic_DNA"/>
</dbReference>
<keyword evidence="2" id="KW-1185">Reference proteome</keyword>
<proteinExistence type="predicted"/>